<name>A0A9J5WTS2_SOLCO</name>
<dbReference type="EMBL" id="JACXVP010000011">
    <property type="protein sequence ID" value="KAG5578669.1"/>
    <property type="molecule type" value="Genomic_DNA"/>
</dbReference>
<reference evidence="2 3" key="1">
    <citation type="submission" date="2020-09" db="EMBL/GenBank/DDBJ databases">
        <title>De no assembly of potato wild relative species, Solanum commersonii.</title>
        <authorList>
            <person name="Cho K."/>
        </authorList>
    </citation>
    <scope>NUCLEOTIDE SEQUENCE [LARGE SCALE GENOMIC DNA]</scope>
    <source>
        <strain evidence="2">LZ3.2</strain>
        <tissue evidence="2">Leaf</tissue>
    </source>
</reference>
<feature type="region of interest" description="Disordered" evidence="1">
    <location>
        <begin position="91"/>
        <end position="111"/>
    </location>
</feature>
<proteinExistence type="predicted"/>
<comment type="caution">
    <text evidence="2">The sequence shown here is derived from an EMBL/GenBank/DDBJ whole genome shotgun (WGS) entry which is preliminary data.</text>
</comment>
<dbReference type="Proteomes" id="UP000824120">
    <property type="component" value="Chromosome 11"/>
</dbReference>
<gene>
    <name evidence="2" type="ORF">H5410_058803</name>
</gene>
<dbReference type="AlphaFoldDB" id="A0A9J5WTS2"/>
<sequence length="198" mass="22319">MTGRIENCVESLQVIINKWYTASNKVVKSVTPPLEGINIPIVGTVIKASPFKEKSDKTGAILTTADIDRVVEQNNYSNQILHIISRQIEDTKPNLSGRPTPTSTSSNHNIETYPGFKIPEFSKEKFPKLSDAFEVTGNIIEKINAQLNNFNIAAKEDKTSKKVFTLHKETNLLQKLASSRFHNMKNYHDKPSFPDLQY</sequence>
<accession>A0A9J5WTS2</accession>
<evidence type="ECO:0000313" key="3">
    <source>
        <dbReference type="Proteomes" id="UP000824120"/>
    </source>
</evidence>
<keyword evidence="3" id="KW-1185">Reference proteome</keyword>
<evidence type="ECO:0000256" key="1">
    <source>
        <dbReference type="SAM" id="MobiDB-lite"/>
    </source>
</evidence>
<evidence type="ECO:0000313" key="2">
    <source>
        <dbReference type="EMBL" id="KAG5578669.1"/>
    </source>
</evidence>
<protein>
    <submittedName>
        <fullName evidence="2">Uncharacterized protein</fullName>
    </submittedName>
</protein>
<organism evidence="2 3">
    <name type="scientific">Solanum commersonii</name>
    <name type="common">Commerson's wild potato</name>
    <name type="synonym">Commerson's nightshade</name>
    <dbReference type="NCBI Taxonomy" id="4109"/>
    <lineage>
        <taxon>Eukaryota</taxon>
        <taxon>Viridiplantae</taxon>
        <taxon>Streptophyta</taxon>
        <taxon>Embryophyta</taxon>
        <taxon>Tracheophyta</taxon>
        <taxon>Spermatophyta</taxon>
        <taxon>Magnoliopsida</taxon>
        <taxon>eudicotyledons</taxon>
        <taxon>Gunneridae</taxon>
        <taxon>Pentapetalae</taxon>
        <taxon>asterids</taxon>
        <taxon>lamiids</taxon>
        <taxon>Solanales</taxon>
        <taxon>Solanaceae</taxon>
        <taxon>Solanoideae</taxon>
        <taxon>Solaneae</taxon>
        <taxon>Solanum</taxon>
    </lineage>
</organism>
<feature type="compositionally biased region" description="Polar residues" evidence="1">
    <location>
        <begin position="93"/>
        <end position="110"/>
    </location>
</feature>